<organism evidence="1 2">
    <name type="scientific">Rotaria magnacalcarata</name>
    <dbReference type="NCBI Taxonomy" id="392030"/>
    <lineage>
        <taxon>Eukaryota</taxon>
        <taxon>Metazoa</taxon>
        <taxon>Spiralia</taxon>
        <taxon>Gnathifera</taxon>
        <taxon>Rotifera</taxon>
        <taxon>Eurotatoria</taxon>
        <taxon>Bdelloidea</taxon>
        <taxon>Philodinida</taxon>
        <taxon>Philodinidae</taxon>
        <taxon>Rotaria</taxon>
    </lineage>
</organism>
<accession>A0A821IZR7</accession>
<dbReference type="EMBL" id="CAJOBG010103637">
    <property type="protein sequence ID" value="CAF4713273.1"/>
    <property type="molecule type" value="Genomic_DNA"/>
</dbReference>
<comment type="caution">
    <text evidence="1">The sequence shown here is derived from an EMBL/GenBank/DDBJ whole genome shotgun (WGS) entry which is preliminary data.</text>
</comment>
<gene>
    <name evidence="1" type="ORF">OVN521_LOCUS48815</name>
</gene>
<dbReference type="AlphaFoldDB" id="A0A821IZR7"/>
<evidence type="ECO:0000313" key="2">
    <source>
        <dbReference type="Proteomes" id="UP000663866"/>
    </source>
</evidence>
<keyword evidence="2" id="KW-1185">Reference proteome</keyword>
<reference evidence="1" key="1">
    <citation type="submission" date="2021-02" db="EMBL/GenBank/DDBJ databases">
        <authorList>
            <person name="Nowell W R."/>
        </authorList>
    </citation>
    <scope>NUCLEOTIDE SEQUENCE</scope>
</reference>
<proteinExistence type="predicted"/>
<sequence length="51" mass="5623">IRELISATDAIYAKQFEEFFIGLEGSFGAFHLSPRTINSSFIGKIVCVEGI</sequence>
<feature type="non-terminal residue" evidence="1">
    <location>
        <position position="51"/>
    </location>
</feature>
<name>A0A821IZR7_9BILA</name>
<protein>
    <submittedName>
        <fullName evidence="1">Uncharacterized protein</fullName>
    </submittedName>
</protein>
<feature type="non-terminal residue" evidence="1">
    <location>
        <position position="1"/>
    </location>
</feature>
<evidence type="ECO:0000313" key="1">
    <source>
        <dbReference type="EMBL" id="CAF4713273.1"/>
    </source>
</evidence>
<dbReference type="Proteomes" id="UP000663866">
    <property type="component" value="Unassembled WGS sequence"/>
</dbReference>